<dbReference type="GO" id="GO:0005829">
    <property type="term" value="C:cytosol"/>
    <property type="evidence" value="ECO:0007669"/>
    <property type="project" value="TreeGrafter"/>
</dbReference>
<dbReference type="GO" id="GO:0008714">
    <property type="term" value="F:AMP nucleosidase activity"/>
    <property type="evidence" value="ECO:0007669"/>
    <property type="project" value="UniProtKB-EC"/>
</dbReference>
<protein>
    <recommendedName>
        <fullName evidence="3">Cytokinin riboside 5'-monophosphate phosphoribohydrolase</fullName>
        <ecNumber evidence="3">3.2.2.n1</ecNumber>
    </recommendedName>
</protein>
<dbReference type="InterPro" id="IPR031100">
    <property type="entry name" value="LOG_fam"/>
</dbReference>
<keyword evidence="3" id="KW-0378">Hydrolase</keyword>
<sequence length="180" mass="19946">MPLNICVYCSSSTRVEPAFGEVADEVGMRLAQAGHTLVYGGGSTGLMGRVARGVHAHGGHVIGVIPESMKSVEIAYLDSDELIETKTMRERKHEMDERADAFLILPGGFGTLEELSEVITHRYLKFHDKPIVILNPDGFYDHLLGLFEHFIETGMAKDVYREMYRVTDSVEVALDSLSLC</sequence>
<dbReference type="InterPro" id="IPR005269">
    <property type="entry name" value="LOG"/>
</dbReference>
<organism evidence="4 5">
    <name type="scientific">Algisphaera agarilytica</name>
    <dbReference type="NCBI Taxonomy" id="1385975"/>
    <lineage>
        <taxon>Bacteria</taxon>
        <taxon>Pseudomonadati</taxon>
        <taxon>Planctomycetota</taxon>
        <taxon>Phycisphaerae</taxon>
        <taxon>Phycisphaerales</taxon>
        <taxon>Phycisphaeraceae</taxon>
        <taxon>Algisphaera</taxon>
    </lineage>
</organism>
<keyword evidence="3" id="KW-0203">Cytokinin biosynthesis</keyword>
<evidence type="ECO:0000256" key="3">
    <source>
        <dbReference type="RuleBase" id="RU363015"/>
    </source>
</evidence>
<name>A0A7X0LL60_9BACT</name>
<comment type="catalytic activity">
    <reaction evidence="1">
        <text>AMP + H2O = D-ribose 5-phosphate + adenine</text>
        <dbReference type="Rhea" id="RHEA:20129"/>
        <dbReference type="ChEBI" id="CHEBI:15377"/>
        <dbReference type="ChEBI" id="CHEBI:16708"/>
        <dbReference type="ChEBI" id="CHEBI:78346"/>
        <dbReference type="ChEBI" id="CHEBI:456215"/>
        <dbReference type="EC" id="3.2.2.4"/>
    </reaction>
</comment>
<proteinExistence type="inferred from homology"/>
<dbReference type="NCBIfam" id="TIGR00730">
    <property type="entry name" value="Rossman fold protein, TIGR00730 family"/>
    <property type="match status" value="1"/>
</dbReference>
<reference evidence="4 5" key="1">
    <citation type="submission" date="2020-08" db="EMBL/GenBank/DDBJ databases">
        <title>Genomic Encyclopedia of Type Strains, Phase IV (KMG-IV): sequencing the most valuable type-strain genomes for metagenomic binning, comparative biology and taxonomic classification.</title>
        <authorList>
            <person name="Goeker M."/>
        </authorList>
    </citation>
    <scope>NUCLEOTIDE SEQUENCE [LARGE SCALE GENOMIC DNA]</scope>
    <source>
        <strain evidence="4 5">DSM 103725</strain>
    </source>
</reference>
<dbReference type="RefSeq" id="WP_221435486.1">
    <property type="nucleotide sequence ID" value="NZ_JACHGY010000001.1"/>
</dbReference>
<accession>A0A7X0LL60</accession>
<dbReference type="EMBL" id="JACHGY010000001">
    <property type="protein sequence ID" value="MBB6430291.1"/>
    <property type="molecule type" value="Genomic_DNA"/>
</dbReference>
<dbReference type="EC" id="3.2.2.n1" evidence="3"/>
<comment type="similarity">
    <text evidence="2 3">Belongs to the LOG family.</text>
</comment>
<dbReference type="PANTHER" id="PTHR31223">
    <property type="entry name" value="LOG FAMILY PROTEIN YJL055W"/>
    <property type="match status" value="1"/>
</dbReference>
<dbReference type="Pfam" id="PF03641">
    <property type="entry name" value="Lysine_decarbox"/>
    <property type="match status" value="1"/>
</dbReference>
<gene>
    <name evidence="4" type="ORF">HNQ40_002097</name>
</gene>
<evidence type="ECO:0000256" key="1">
    <source>
        <dbReference type="ARBA" id="ARBA00000274"/>
    </source>
</evidence>
<comment type="caution">
    <text evidence="4">The sequence shown here is derived from an EMBL/GenBank/DDBJ whole genome shotgun (WGS) entry which is preliminary data.</text>
</comment>
<dbReference type="Gene3D" id="3.40.50.450">
    <property type="match status" value="1"/>
</dbReference>
<evidence type="ECO:0000256" key="2">
    <source>
        <dbReference type="ARBA" id="ARBA00006763"/>
    </source>
</evidence>
<dbReference type="AlphaFoldDB" id="A0A7X0LL60"/>
<dbReference type="PANTHER" id="PTHR31223:SF70">
    <property type="entry name" value="LOG FAMILY PROTEIN YJL055W"/>
    <property type="match status" value="1"/>
</dbReference>
<dbReference type="GO" id="GO:0009691">
    <property type="term" value="P:cytokinin biosynthetic process"/>
    <property type="evidence" value="ECO:0007669"/>
    <property type="project" value="UniProtKB-UniRule"/>
</dbReference>
<evidence type="ECO:0000313" key="5">
    <source>
        <dbReference type="Proteomes" id="UP000541810"/>
    </source>
</evidence>
<evidence type="ECO:0000313" key="4">
    <source>
        <dbReference type="EMBL" id="MBB6430291.1"/>
    </source>
</evidence>
<keyword evidence="5" id="KW-1185">Reference proteome</keyword>
<dbReference type="Proteomes" id="UP000541810">
    <property type="component" value="Unassembled WGS sequence"/>
</dbReference>
<dbReference type="SUPFAM" id="SSF102405">
    <property type="entry name" value="MCP/YpsA-like"/>
    <property type="match status" value="1"/>
</dbReference>